<evidence type="ECO:0000313" key="5">
    <source>
        <dbReference type="Proteomes" id="UP000809243"/>
    </source>
</evidence>
<proteinExistence type="inferred from homology"/>
<dbReference type="Gene3D" id="3.40.50.790">
    <property type="match status" value="1"/>
</dbReference>
<evidence type="ECO:0000256" key="2">
    <source>
        <dbReference type="ARBA" id="ARBA00022980"/>
    </source>
</evidence>
<dbReference type="SUPFAM" id="SSF56808">
    <property type="entry name" value="Ribosomal protein L1"/>
    <property type="match status" value="1"/>
</dbReference>
<dbReference type="AlphaFoldDB" id="A0A939C541"/>
<dbReference type="Gene3D" id="3.30.190.20">
    <property type="match status" value="1"/>
</dbReference>
<dbReference type="InterPro" id="IPR016095">
    <property type="entry name" value="Ribosomal_uL1_3-a/b-sand"/>
</dbReference>
<dbReference type="GO" id="GO:0015934">
    <property type="term" value="C:large ribosomal subunit"/>
    <property type="evidence" value="ECO:0007669"/>
    <property type="project" value="InterPro"/>
</dbReference>
<dbReference type="GO" id="GO:0003723">
    <property type="term" value="F:RNA binding"/>
    <property type="evidence" value="ECO:0007669"/>
    <property type="project" value="InterPro"/>
</dbReference>
<dbReference type="PANTHER" id="PTHR36427">
    <property type="entry name" value="54S RIBOSOMAL PROTEIN L1, MITOCHONDRIAL"/>
    <property type="match status" value="1"/>
</dbReference>
<dbReference type="InterPro" id="IPR002143">
    <property type="entry name" value="Ribosomal_uL1"/>
</dbReference>
<dbReference type="Proteomes" id="UP000809243">
    <property type="component" value="Unassembled WGS sequence"/>
</dbReference>
<dbReference type="InterPro" id="IPR023674">
    <property type="entry name" value="Ribosomal_uL1-like"/>
</dbReference>
<evidence type="ECO:0000313" key="4">
    <source>
        <dbReference type="EMBL" id="MBN2067831.1"/>
    </source>
</evidence>
<organism evidence="4 5">
    <name type="scientific">Candidatus Iainarchaeum sp</name>
    <dbReference type="NCBI Taxonomy" id="3101447"/>
    <lineage>
        <taxon>Archaea</taxon>
        <taxon>Candidatus Iainarchaeota</taxon>
        <taxon>Candidatus Iainarchaeia</taxon>
        <taxon>Candidatus Iainarchaeales</taxon>
        <taxon>Candidatus Iainarchaeaceae</taxon>
        <taxon>Candidatus Iainarchaeum</taxon>
    </lineage>
</organism>
<comment type="caution">
    <text evidence="4">The sequence shown here is derived from an EMBL/GenBank/DDBJ whole genome shotgun (WGS) entry which is preliminary data.</text>
</comment>
<dbReference type="PIRSF" id="PIRSF002155">
    <property type="entry name" value="Ribosomal_L1"/>
    <property type="match status" value="1"/>
</dbReference>
<name>A0A939C541_9ARCH</name>
<keyword evidence="2" id="KW-0689">Ribosomal protein</keyword>
<dbReference type="PANTHER" id="PTHR36427:SF3">
    <property type="entry name" value="LARGE RIBOSOMAL SUBUNIT PROTEIN UL1M"/>
    <property type="match status" value="1"/>
</dbReference>
<accession>A0A939C541</accession>
<dbReference type="CDD" id="cd00403">
    <property type="entry name" value="Ribosomal_L1"/>
    <property type="match status" value="1"/>
</dbReference>
<dbReference type="InterPro" id="IPR028364">
    <property type="entry name" value="Ribosomal_uL1/biogenesis"/>
</dbReference>
<protein>
    <recommendedName>
        <fullName evidence="6">50S ribosomal protein L1</fullName>
    </recommendedName>
</protein>
<dbReference type="Pfam" id="PF00687">
    <property type="entry name" value="Ribosomal_L1"/>
    <property type="match status" value="1"/>
</dbReference>
<evidence type="ECO:0000256" key="3">
    <source>
        <dbReference type="ARBA" id="ARBA00023274"/>
    </source>
</evidence>
<evidence type="ECO:0000256" key="1">
    <source>
        <dbReference type="ARBA" id="ARBA00010531"/>
    </source>
</evidence>
<reference evidence="4" key="1">
    <citation type="submission" date="2021-01" db="EMBL/GenBank/DDBJ databases">
        <title>Active Sulfur Cycling in an Early Earth Analoge.</title>
        <authorList>
            <person name="Hahn C.R."/>
            <person name="Youssef N.H."/>
            <person name="Elshahed M."/>
        </authorList>
    </citation>
    <scope>NUCLEOTIDE SEQUENCE</scope>
    <source>
        <strain evidence="4">Zod_Metabat.1151</strain>
    </source>
</reference>
<dbReference type="GO" id="GO:0003735">
    <property type="term" value="F:structural constituent of ribosome"/>
    <property type="evidence" value="ECO:0007669"/>
    <property type="project" value="InterPro"/>
</dbReference>
<gene>
    <name evidence="4" type="ORF">JW744_05165</name>
</gene>
<sequence length="223" mass="24704">MNLKDFQAALQQMRHQSKQRRFVQSIELIVNFKGIDFKKQENQIDVKVNLPHATGKKAGGKTLLFAQDKAFISEMKGKFDRVIEESEIPKLDKKTVNQIVNEFDVLLAEGPVMIPVGKYLGQQLAPKGKMPKPVQPNASAVTAMLAQSGSVTRVSNKKGKFMPVVQVLVGNEKMPDNELAENSFAIFNALMPKLPQKNGNIKSVYLKETMGPPVKVGEKEAAE</sequence>
<dbReference type="GO" id="GO:0006412">
    <property type="term" value="P:translation"/>
    <property type="evidence" value="ECO:0007669"/>
    <property type="project" value="InterPro"/>
</dbReference>
<comment type="similarity">
    <text evidence="1">Belongs to the universal ribosomal protein uL1 family.</text>
</comment>
<keyword evidence="3" id="KW-0687">Ribonucleoprotein</keyword>
<dbReference type="EMBL" id="JAFGDB010000089">
    <property type="protein sequence ID" value="MBN2067831.1"/>
    <property type="molecule type" value="Genomic_DNA"/>
</dbReference>
<evidence type="ECO:0008006" key="6">
    <source>
        <dbReference type="Google" id="ProtNLM"/>
    </source>
</evidence>